<dbReference type="OrthoDB" id="417450at2759"/>
<protein>
    <recommendedName>
        <fullName evidence="2">BAG domain-containing protein</fullName>
    </recommendedName>
</protein>
<dbReference type="EMBL" id="SKBQ01000039">
    <property type="protein sequence ID" value="TPX12865.1"/>
    <property type="molecule type" value="Genomic_DNA"/>
</dbReference>
<reference evidence="3 4" key="1">
    <citation type="submission" date="2019-06" db="EMBL/GenBank/DDBJ databases">
        <title>Draft genome sequence of the filamentous fungus Phialemoniopsis curvata isolated from diesel fuel.</title>
        <authorList>
            <person name="Varaljay V.A."/>
            <person name="Lyon W.J."/>
            <person name="Crouch A.L."/>
            <person name="Drake C.E."/>
            <person name="Hollomon J.M."/>
            <person name="Nadeau L.J."/>
            <person name="Nunn H.S."/>
            <person name="Stevenson B.S."/>
            <person name="Bojanowski C.L."/>
            <person name="Crookes-Goodson W.J."/>
        </authorList>
    </citation>
    <scope>NUCLEOTIDE SEQUENCE [LARGE SCALE GENOMIC DNA]</scope>
    <source>
        <strain evidence="3 4">D216</strain>
    </source>
</reference>
<name>A0A507APT8_9PEZI</name>
<dbReference type="GO" id="GO:0051087">
    <property type="term" value="F:protein-folding chaperone binding"/>
    <property type="evidence" value="ECO:0007669"/>
    <property type="project" value="InterPro"/>
</dbReference>
<comment type="caution">
    <text evidence="3">The sequence shown here is derived from an EMBL/GenBank/DDBJ whole genome shotgun (WGS) entry which is preliminary data.</text>
</comment>
<dbReference type="InterPro" id="IPR029071">
    <property type="entry name" value="Ubiquitin-like_domsf"/>
</dbReference>
<dbReference type="SUPFAM" id="SSF54236">
    <property type="entry name" value="Ubiquitin-like"/>
    <property type="match status" value="1"/>
</dbReference>
<dbReference type="RefSeq" id="XP_030994576.1">
    <property type="nucleotide sequence ID" value="XM_031141411.1"/>
</dbReference>
<dbReference type="InterPro" id="IPR003103">
    <property type="entry name" value="BAG_domain"/>
</dbReference>
<dbReference type="PROSITE" id="PS51035">
    <property type="entry name" value="BAG"/>
    <property type="match status" value="1"/>
</dbReference>
<keyword evidence="4" id="KW-1185">Reference proteome</keyword>
<sequence>MSSRHLPYGPLATGAKARHQILGEMVGTRAQPEAIPPFPFEAQGKKSSIRLRGCPAKGRPHRPFKVASGSGSLASPGASFASLANVTSLLKIPPALQPYLDTTVDYLSSTLEGPVQYLHSATGLSHNAIYSTLAAVVLLGALPTVAARAKPAGKNKKLKRVKSFERKRMSRYGWSSGHGRPSLNTYNSGLGYEGTPHVTDQDYEYITSEELQNQGVNSQNAYQYDPRQSNYHFQQPSASNSGLEIEDDDIILFKHEGVTYPEHFPAYAIGDGKLKIGDVRERVQMLLKLSDAELDQVRLYYKGKELERDDKGVVPICNYNVKNNSELLVKIGRPDDAGSYKRLSRGGDSSEEIVVVGGEDDDEARRKSRKKKSSKKKKNRGEGNKSPTSPTSPGSSTTGLDVPGRGRDDRRGGSSSRYDSPGSGVSGASAAAAAPGGPLDKLNSISSHFTTKLLPLCVSYTAHPPKDAKKLVEEHRKLSETIMQQVLLKLDEVDTMGLDEARTRRKELVKQVQGVLSGLDEVKGDARD</sequence>
<feature type="compositionally biased region" description="Low complexity" evidence="1">
    <location>
        <begin position="386"/>
        <end position="403"/>
    </location>
</feature>
<feature type="domain" description="BAG" evidence="2">
    <location>
        <begin position="464"/>
        <end position="523"/>
    </location>
</feature>
<dbReference type="InParanoid" id="A0A507APT8"/>
<evidence type="ECO:0000313" key="3">
    <source>
        <dbReference type="EMBL" id="TPX12865.1"/>
    </source>
</evidence>
<dbReference type="Gene3D" id="1.20.58.120">
    <property type="entry name" value="BAG domain"/>
    <property type="match status" value="1"/>
</dbReference>
<proteinExistence type="predicted"/>
<dbReference type="CDD" id="cd17039">
    <property type="entry name" value="Ubl_ubiquitin_like"/>
    <property type="match status" value="1"/>
</dbReference>
<gene>
    <name evidence="3" type="ORF">E0L32_006745</name>
</gene>
<dbReference type="SUPFAM" id="SSF63491">
    <property type="entry name" value="BAG domain"/>
    <property type="match status" value="1"/>
</dbReference>
<dbReference type="InterPro" id="IPR036533">
    <property type="entry name" value="BAG_dom_sf"/>
</dbReference>
<feature type="region of interest" description="Disordered" evidence="1">
    <location>
        <begin position="335"/>
        <end position="435"/>
    </location>
</feature>
<dbReference type="AlphaFoldDB" id="A0A507APT8"/>
<feature type="compositionally biased region" description="Low complexity" evidence="1">
    <location>
        <begin position="413"/>
        <end position="435"/>
    </location>
</feature>
<dbReference type="Proteomes" id="UP000319257">
    <property type="component" value="Unassembled WGS sequence"/>
</dbReference>
<feature type="compositionally biased region" description="Basic residues" evidence="1">
    <location>
        <begin position="366"/>
        <end position="379"/>
    </location>
</feature>
<organism evidence="3 4">
    <name type="scientific">Thyridium curvatum</name>
    <dbReference type="NCBI Taxonomy" id="1093900"/>
    <lineage>
        <taxon>Eukaryota</taxon>
        <taxon>Fungi</taxon>
        <taxon>Dikarya</taxon>
        <taxon>Ascomycota</taxon>
        <taxon>Pezizomycotina</taxon>
        <taxon>Sordariomycetes</taxon>
        <taxon>Sordariomycetidae</taxon>
        <taxon>Thyridiales</taxon>
        <taxon>Thyridiaceae</taxon>
        <taxon>Thyridium</taxon>
    </lineage>
</organism>
<evidence type="ECO:0000259" key="2">
    <source>
        <dbReference type="PROSITE" id="PS51035"/>
    </source>
</evidence>
<dbReference type="SMART" id="SM00264">
    <property type="entry name" value="BAG"/>
    <property type="match status" value="1"/>
</dbReference>
<evidence type="ECO:0000313" key="4">
    <source>
        <dbReference type="Proteomes" id="UP000319257"/>
    </source>
</evidence>
<dbReference type="GeneID" id="41974192"/>
<evidence type="ECO:0000256" key="1">
    <source>
        <dbReference type="SAM" id="MobiDB-lite"/>
    </source>
</evidence>
<dbReference type="Pfam" id="PF02179">
    <property type="entry name" value="BAG"/>
    <property type="match status" value="1"/>
</dbReference>
<accession>A0A507APT8</accession>